<evidence type="ECO:0000256" key="7">
    <source>
        <dbReference type="ARBA" id="ARBA00022741"/>
    </source>
</evidence>
<dbReference type="Pfam" id="PF08393">
    <property type="entry name" value="DHC_N2"/>
    <property type="match status" value="1"/>
</dbReference>
<dbReference type="FunFam" id="1.20.140.100:FF:000004">
    <property type="entry name" value="Dynein axonemal heavy chain 6"/>
    <property type="match status" value="1"/>
</dbReference>
<feature type="domain" description="Dynein heavy chain hydrolytic ATP-binding dynein motor region" evidence="20">
    <location>
        <begin position="1486"/>
        <end position="1812"/>
    </location>
</feature>
<feature type="coiled-coil region" evidence="16">
    <location>
        <begin position="2769"/>
        <end position="2799"/>
    </location>
</feature>
<dbReference type="Gene3D" id="1.20.920.30">
    <property type="match status" value="1"/>
</dbReference>
<dbReference type="FunFam" id="1.10.8.1220:FF:000001">
    <property type="entry name" value="Dynein axonemal heavy chain 5"/>
    <property type="match status" value="1"/>
</dbReference>
<evidence type="ECO:0000256" key="15">
    <source>
        <dbReference type="ARBA" id="ARBA00023273"/>
    </source>
</evidence>
<feature type="domain" description="Dynein heavy chain 3 AAA+ lid" evidence="25">
    <location>
        <begin position="2345"/>
        <end position="2429"/>
    </location>
</feature>
<feature type="domain" description="Dynein heavy chain AAA 5 extension" evidence="24">
    <location>
        <begin position="1980"/>
        <end position="2098"/>
    </location>
</feature>
<dbReference type="PANTHER" id="PTHR22878">
    <property type="entry name" value="DYNEIN HEAVY CHAIN 6, AXONEMAL-LIKE-RELATED"/>
    <property type="match status" value="1"/>
</dbReference>
<dbReference type="Pfam" id="PF17857">
    <property type="entry name" value="AAA_lid_1"/>
    <property type="match status" value="1"/>
</dbReference>
<sequence>MSANRQGSSRNGRRTSPGTPKSPSSGGLSYPTIRQRGYYSDILGEGSKVELGSITGGPAASRSTLWKTAKVKHMPEVQTFKGPMSSQALSSLLKDQVHGPTTAPITVSDFPEKSWEPKVQLPYKAEPGQVPRKIEIERQKRIFSKQDINTLLEELGVKTSELMPKGDYNMRVNLTGPDASPFPAFLPLHIFDDTEFDCRNPNEWLELGLVDGKQHPVPGKALLLRERGKNGKGYAWRDVGTLDYDDMKQLFLVQVVGTGGLQHNVIPAANGVMENGTVNGEAHGSEEPKRKRSKVEGAQFWVPRIQLLFAAEDPINFAERVAKAYALRCETEALLRYNLYVDCMPMDGVVRLDPSSLERMITWAKGTRTLKSDKSLDEHVHLLSKEIQVDFSRSMNRITFDRIVSSKPETYPFVTLPQEEEEVIPERGFHPDVPLYPFDEKFDDFAFNCLLTREEAIVAMAKVRTECNKVASMSVFQVPVSKSMKLEEFEQTQAQVSTQVQIFLRDSWLNTLRTAIRSSLLDVGKGWFNMEERNWEVYQISKLAKFMQLVKFAMQDSLRYLVQDSLAAFTQMILDATYSVMDLGEDFDWGEDIINSNYKPKKNALFMLDLTMEKTGVQYNTDLESFGRVVIALFDKGITCTKNVPQLEKMVIEGLFWSGTPLLESVGENEPEVVKLRETVRQAIKKSLIPLRAYAKQYEQYLELYNMDINQYLEEYDSQERSASEVKQEIERHLKDKETLENSLPSSIVIGPYWISTEGVRQALAKKRKALANAVIELLAKKLRKQADMVCEEFKTIARQLYDKPNSIEELAEQREYMKQIPEQLKKNQELIDKAMIDYELIEEFNYNISAEDFNAKWTCIGWPHKIQLQMEATEANLEADEERFQKNLLADQNTFQDRLDSLNMAVAGFAAHTDLSKSHEVANEVRRLTKQLKECQTLATTYNNRERLFGLPVTSYDKLGRLIKDFEPFKNMWLTASDWQKWYDSWMNDPLTTIDAEQLEQNVSNAFKTIFKCVKHFKEIPACQEVAMEVKEKIENFKPYIPLIQGLRNPGMRSRHWEQLSKELGFPIVANAQLTFTKCLEMKLQDHIEVIAKVAEIAGKEYSIEQALDKMESEWKPVMLEVMPYKETGTFIMKVSDDCSQLLDDHIVMAQSMSFSPYKKPFEERITTWESKLVMTQDVMDEWLQCQRQWLYLEPIFSSEDINRQLPVESKRYQTMERIWRKVMNSAKGNPQVISLCPDARLLESLRECNKLLEQVQKGLSEYLETKRSAFPRFYFLSDDELLEILSQTKDPTAVQPHLRKCFENIAKLSFEEDLRISSMFSGEGERVPFSNSLYPTGNVEDWLLEVENTMRGSLREILHRALTVYPETPRTEWVLQWPGQVVIAGAQTHWTKEVSEALIENRIDELYKALMAQLNDLVTLVRGNLSKLARMILGALIVIEVHACDVVAKMISEKVKNVNDFEWISQYYWEDDMIIRAVNAQFDYGYEYLGNTGRLVITPLTDRCYLTLTGALHLKFGGAPAGPAGTGKTETTKDLGKAMAVQCVVFNCSDQLDFMAMGKFFKGLASAGAWACFDEFNRIDVEVLSVVAQQISTIQQALEARAERFMFEGVELALKPSCAVFITMNPGYAGRTELPDNLKALFRPVAMMVPDYALIAEISLFSFGFSEAKALAKKITTTFKLSSEQLSSQDHYDFGMRAVKTVISAAGNLKRENPEMSEELIVLRAIRDVNVPKFLQDDLKLFRGIVSDLFPKVKEQPIDYGDLEDSIRKTCLKMGLEDVDGFVTKCIQLYETTVVRHGLMLVGPTGSGKTRCYEVLQKALTSLKGKDSPAGTPYEEVHTFVLNPKSITMGQLYGEFDLLTHEWTDGILSSMIRVGSSSTTSDKKWYLFDGPVDAVWIENMNTVLDDNKKLCLTSGEIIKLTEAMTMMFEVQDLAVASPATVSRCGMVYLEPSILGLKPFVNCYLKTLPDAIFDHKDKLQSLFDRFLEDSLKFMRSNTKEFVPTVNSNLTSSLMRILDCFFAPFVPKEGETIRSEHIALAETLIEPWFIFALVWSVGGTCDGDGRKKFSEFLRKKMDDEKITMMFPRDGLVYDYALEDGGVSRKHSKDDDDEEEHAGEVKWVNWMANISMPDIPPEMNFSDIIIPTMDLVRGSFLLETLLTNNKKVMSVGPTGSGKTLCIANKLLNDMPKEFLSHFLNFSARTSANQTQDIIDSKLDKRRKGVFGPPLGKHFVFFVDDLNMPALEVYGAQPPVEILRQYCDHKGWYDRKAIGTFRELVDINFIAAMGPPGGGRNPVTPRFLRHFNHLSFTELEDESKQRIFATILKSWIASYVGEDRETLCDSLVRNTIAVYNTVITQLLPTPAKSHYTFNLRDLSKVFQGILMAQSGKLENKEDVLRLWYHENCRVFQDRLVNDEDRKWFVDLIRDKMASGFESSLNDVVKDSTMIYGDFMVPSAENKIYGEVASFEKMVKIMEEYLDDYNQINTAQMKLVLFTDAVRHVSRISRVIRQPLGNALLLGVGGSGRQSLTRLAAHMAEYECFQIELAKNYGVPEWREDLKKVLLKSGVENKSMVFLFSDTQIKSESFLEDLNNVLNAGDVPNIFAQDELDAIFTAMKPVVLDQGLQPTKANLYSAFTKRVRANTHTVVCMSPIGEIFRARLRQFPSLVNCCTIDWFSAWPKEALRSVASTFLGEIPELDESSAMEGLVSICGVIHQTVAQKSKQYLAELSRHNYVTPTSYLELLGTFRKLVGMKKTELSTARNRTKVGLDKLLSTADEVEKLQEELETMQPLLAQAAEETVETMEKIKVDSVVANETKVVVQREEEEAAKKAAETQAIADDAQRDLDEALPALEAALTSLKSLNKTDVVEVRALQRPPPGVKLVIEAVSIMKGVKPKKIAGEKVGTKVDDYWEPGKALLQDPGKFLESLFKFDKDNIPDPVIQKIQPYIDNEDFQPANIAKVSKACTSICQWVRAMHKYHFVSKAVAPKRAALKQATEELQETQRVLAEAKARLAEVEEGIASLQAKYEECIAKKQELEFKTEQCSARLGRAEKLIGGLSDEKIRWHESVLSFDGQIVNIVGDVMISSGVIAYLGTFTGEYRVSMVEEWLRELRGLEIPHSDNCSLVPTLGDPVKIRNWQIAGLPRDTLSVENGVIVQFSQRWPLFIDPQGQANKWIKSLEKDAGLDVIKLSDRDFLRSLENAVRFGKPCLLENVGEELDPALEPILLKQTFKQSGSTVIKLGDAIIPYHDDFKFYITTKLPNPHYTPEVSTKVTIVNFTLSPGGLEDQLLALVVAEERPDLEEAKNQLIVSNAKMKQELKEIEDKILHKLSASEGSPVDDIDLIHTLEQSKAKSMEIKAKVVIAEQTEKDIDETRSQYIPVAVRTQILFFCTYDLANIDPMYQYSLEWFIRIFLNSIANAEASDNLEKRIVNINDYFTFSLYSNVCRSLFEKDKLLFSFLVCVRILMNDNKINMDEWRFLLAGGSAIPKEIENPAQDWLSDRAWSEILRLPVLPKFANFAEDFKNHIEGFRRMFDSADPHREPLPEPWNTDLDSFQKLLALKCLRADKVTNAMQDFVSENLGQRFIEPQTTDLSLVFKDSSPTTPLIFVLSVGTDPAADLYKFAEEMRFSKKLSAISLGQGQGPRAEAMMRSAMERGKWVFFQNCHLAPSFMPSLERLVENIDPDKVHRDFRLWLTSMPSPKFPVSILQNGSKMTVEPPRGIKANLLRSFTGFSDEFYASCKREEFKFLLFSLCLFHGVTLERRKFGALGFNIPYEFTTGDLRICISQLSMFLEEYEEEIPFKVLKYTAGHINYGGRVTDDWDRRCIMNILNDFYSPDVLSSEHKFSESGIYLQLPLTSDHEHYLRYIRGLPINDTPEIFALHDNANITFAQNETFSLLQGILKMQPRASSGAGRSREEVMEEAGRSILEKVPQPISVSMVMEKHPVRYEESMNTVLIQEVIRYNKLLETVRQTLNDLLKALKGLVVMSQALETMANSIYINSVPELWASKAYPSLKPLASWVTDLVARVQFIDKWIEHGIPPVFWISGFFFPQGFLTGTLQNFARSSSISIDVITFDFEVMKKTEAELTSRPNDGCFIRGLFLEGARWDYDKHELTESRPKELYTDMPIIWLKPTANREKPSKGIYDCPVYKTLTRAGTLSTTGHSTNFVLPIELPSSQLQRHWIKRGVALMCALNY</sequence>
<dbReference type="FunFam" id="3.40.50.300:FF:000362">
    <property type="entry name" value="Dynein, axonemal, heavy chain 6"/>
    <property type="match status" value="1"/>
</dbReference>
<dbReference type="Gene3D" id="1.20.920.20">
    <property type="match status" value="1"/>
</dbReference>
<dbReference type="Pfam" id="PF12780">
    <property type="entry name" value="AAA_8"/>
    <property type="match status" value="1"/>
</dbReference>
<accession>A0A3M6UN98</accession>
<feature type="coiled-coil region" evidence="16">
    <location>
        <begin position="695"/>
        <end position="743"/>
    </location>
</feature>
<keyword evidence="9" id="KW-0282">Flagellum</keyword>
<keyword evidence="14" id="KW-0206">Cytoskeleton</keyword>
<evidence type="ECO:0000256" key="11">
    <source>
        <dbReference type="ARBA" id="ARBA00023054"/>
    </source>
</evidence>
<dbReference type="FunFam" id="1.20.920.30:FF:000005">
    <property type="entry name" value="Dynein, axonemal, heavy chain 2"/>
    <property type="match status" value="1"/>
</dbReference>
<evidence type="ECO:0000313" key="28">
    <source>
        <dbReference type="EMBL" id="RMX55115.1"/>
    </source>
</evidence>
<dbReference type="Gene3D" id="3.40.50.300">
    <property type="entry name" value="P-loop containing nucleotide triphosphate hydrolases"/>
    <property type="match status" value="5"/>
</dbReference>
<evidence type="ECO:0000256" key="14">
    <source>
        <dbReference type="ARBA" id="ARBA00023212"/>
    </source>
</evidence>
<evidence type="ECO:0000256" key="1">
    <source>
        <dbReference type="ARBA" id="ARBA00004230"/>
    </source>
</evidence>
<dbReference type="GO" id="GO:0005874">
    <property type="term" value="C:microtubule"/>
    <property type="evidence" value="ECO:0007669"/>
    <property type="project" value="UniProtKB-KW"/>
</dbReference>
<dbReference type="Gene3D" id="1.10.8.720">
    <property type="entry name" value="Region D6 of dynein motor"/>
    <property type="match status" value="1"/>
</dbReference>
<dbReference type="GO" id="GO:0005524">
    <property type="term" value="F:ATP binding"/>
    <property type="evidence" value="ECO:0007669"/>
    <property type="project" value="UniProtKB-KW"/>
</dbReference>
<feature type="domain" description="Dynein heavy chain AAA module D4" evidence="22">
    <location>
        <begin position="2490"/>
        <end position="2750"/>
    </location>
</feature>
<evidence type="ECO:0000256" key="3">
    <source>
        <dbReference type="ARBA" id="ARBA00008887"/>
    </source>
</evidence>
<dbReference type="FunFam" id="1.20.1270.280:FF:000001">
    <property type="entry name" value="dynein heavy chain 7, axonemal"/>
    <property type="match status" value="1"/>
</dbReference>
<feature type="domain" description="Dynein heavy chain coiled coil stalk" evidence="21">
    <location>
        <begin position="2764"/>
        <end position="3109"/>
    </location>
</feature>
<dbReference type="InterPro" id="IPR004273">
    <property type="entry name" value="Dynein_heavy_D6_P-loop"/>
</dbReference>
<feature type="domain" description="Dynein heavy chain ATP-binding dynein motor region" evidence="23">
    <location>
        <begin position="3137"/>
        <end position="3358"/>
    </location>
</feature>
<keyword evidence="29" id="KW-1185">Reference proteome</keyword>
<dbReference type="InterPro" id="IPR041466">
    <property type="entry name" value="Dynein_AAA5_ext"/>
</dbReference>
<dbReference type="GO" id="GO:0051959">
    <property type="term" value="F:dynein light intermediate chain binding"/>
    <property type="evidence" value="ECO:0007669"/>
    <property type="project" value="InterPro"/>
</dbReference>
<dbReference type="InterPro" id="IPR035706">
    <property type="entry name" value="AAA_9"/>
</dbReference>
<keyword evidence="7" id="KW-0547">Nucleotide-binding</keyword>
<dbReference type="Gene3D" id="1.20.1270.280">
    <property type="match status" value="1"/>
</dbReference>
<dbReference type="Pfam" id="PF18199">
    <property type="entry name" value="Dynein_C"/>
    <property type="match status" value="1"/>
</dbReference>
<evidence type="ECO:0000256" key="8">
    <source>
        <dbReference type="ARBA" id="ARBA00022840"/>
    </source>
</evidence>
<dbReference type="InterPro" id="IPR041589">
    <property type="entry name" value="DNAH3_AAA_lid_1"/>
</dbReference>
<feature type="domain" description="Dynein heavy chain C-terminal" evidence="27">
    <location>
        <begin position="3893"/>
        <end position="4195"/>
    </location>
</feature>
<evidence type="ECO:0000259" key="25">
    <source>
        <dbReference type="Pfam" id="PF17857"/>
    </source>
</evidence>
<dbReference type="GO" id="GO:0003341">
    <property type="term" value="P:cilium movement"/>
    <property type="evidence" value="ECO:0007669"/>
    <property type="project" value="UniProtKB-ARBA"/>
</dbReference>
<proteinExistence type="inferred from homology"/>
<dbReference type="InterPro" id="IPR013602">
    <property type="entry name" value="Dynein_heavy_linker"/>
</dbReference>
<dbReference type="FunFam" id="1.10.287.2620:FF:000002">
    <property type="entry name" value="Dynein heavy chain 2, axonemal"/>
    <property type="match status" value="1"/>
</dbReference>
<dbReference type="Gene3D" id="1.20.58.1120">
    <property type="match status" value="1"/>
</dbReference>
<feature type="domain" description="Dynein heavy chain linker" evidence="19">
    <location>
        <begin position="962"/>
        <end position="1362"/>
    </location>
</feature>
<evidence type="ECO:0000259" key="18">
    <source>
        <dbReference type="Pfam" id="PF03028"/>
    </source>
</evidence>
<keyword evidence="10" id="KW-0243">Dynein</keyword>
<dbReference type="FunFam" id="1.20.58.1120:FF:000005">
    <property type="entry name" value="Dynein, axonemal, heavy chain 12"/>
    <property type="match status" value="1"/>
</dbReference>
<dbReference type="Gene3D" id="1.10.287.2620">
    <property type="match status" value="1"/>
</dbReference>
<dbReference type="PANTHER" id="PTHR22878:SF73">
    <property type="entry name" value="DYNEIN AXONEMAL HEAVY CHAIN 1"/>
    <property type="match status" value="1"/>
</dbReference>
<dbReference type="InterPro" id="IPR043160">
    <property type="entry name" value="Dynein_C_barrel"/>
</dbReference>
<evidence type="ECO:0000256" key="6">
    <source>
        <dbReference type="ARBA" id="ARBA00022737"/>
    </source>
</evidence>
<evidence type="ECO:0000259" key="19">
    <source>
        <dbReference type="Pfam" id="PF08393"/>
    </source>
</evidence>
<reference evidence="28 29" key="1">
    <citation type="journal article" date="2018" name="Sci. Rep.">
        <title>Comparative analysis of the Pocillopora damicornis genome highlights role of immune system in coral evolution.</title>
        <authorList>
            <person name="Cunning R."/>
            <person name="Bay R.A."/>
            <person name="Gillette P."/>
            <person name="Baker A.C."/>
            <person name="Traylor-Knowles N."/>
        </authorList>
    </citation>
    <scope>NUCLEOTIDE SEQUENCE [LARGE SCALE GENOMIC DNA]</scope>
    <source>
        <strain evidence="28">RSMAS</strain>
        <tissue evidence="28">Whole animal</tissue>
    </source>
</reference>
<keyword evidence="12" id="KW-0969">Cilium</keyword>
<protein>
    <recommendedName>
        <fullName evidence="30">Dynein heavy chain 1, axonemal</fullName>
    </recommendedName>
</protein>
<keyword evidence="13" id="KW-0505">Motor protein</keyword>
<dbReference type="InterPro" id="IPR026983">
    <property type="entry name" value="DHC"/>
</dbReference>
<evidence type="ECO:0000256" key="13">
    <source>
        <dbReference type="ARBA" id="ARBA00023175"/>
    </source>
</evidence>
<keyword evidence="4" id="KW-0963">Cytoplasm</keyword>
<dbReference type="EMBL" id="RCHS01001119">
    <property type="protein sequence ID" value="RMX55115.1"/>
    <property type="molecule type" value="Genomic_DNA"/>
</dbReference>
<evidence type="ECO:0008006" key="30">
    <source>
        <dbReference type="Google" id="ProtNLM"/>
    </source>
</evidence>
<dbReference type="STRING" id="46731.A0A3M6UN98"/>
<dbReference type="Pfam" id="PF12774">
    <property type="entry name" value="AAA_6"/>
    <property type="match status" value="1"/>
</dbReference>
<dbReference type="Proteomes" id="UP000275408">
    <property type="component" value="Unassembled WGS sequence"/>
</dbReference>
<dbReference type="FunFam" id="3.40.50.300:FF:000223">
    <property type="entry name" value="Dynein heavy chain 3, axonemal"/>
    <property type="match status" value="1"/>
</dbReference>
<keyword evidence="8" id="KW-0067">ATP-binding</keyword>
<evidence type="ECO:0000256" key="10">
    <source>
        <dbReference type="ARBA" id="ARBA00023017"/>
    </source>
</evidence>
<feature type="domain" description="Dynein heavy chain region D6 P-loop" evidence="18">
    <location>
        <begin position="3603"/>
        <end position="3716"/>
    </location>
</feature>
<dbReference type="Pfam" id="PF18198">
    <property type="entry name" value="AAA_lid_11"/>
    <property type="match status" value="1"/>
</dbReference>
<dbReference type="InterPro" id="IPR042228">
    <property type="entry name" value="Dynein_linker_3"/>
</dbReference>
<dbReference type="SUPFAM" id="SSF52540">
    <property type="entry name" value="P-loop containing nucleoside triphosphate hydrolases"/>
    <property type="match status" value="4"/>
</dbReference>
<dbReference type="FunFam" id="1.20.920.20:FF:000006">
    <property type="entry name" value="Dynein, axonemal, heavy chain 6"/>
    <property type="match status" value="1"/>
</dbReference>
<keyword evidence="11 16" id="KW-0175">Coiled coil</keyword>
<evidence type="ECO:0000259" key="22">
    <source>
        <dbReference type="Pfam" id="PF12780"/>
    </source>
</evidence>
<dbReference type="GO" id="GO:0045505">
    <property type="term" value="F:dynein intermediate chain binding"/>
    <property type="evidence" value="ECO:0007669"/>
    <property type="project" value="InterPro"/>
</dbReference>
<feature type="domain" description="Dynein heavy chain AAA lid" evidence="26">
    <location>
        <begin position="3748"/>
        <end position="3887"/>
    </location>
</feature>
<dbReference type="OrthoDB" id="6017186at2759"/>
<evidence type="ECO:0000259" key="20">
    <source>
        <dbReference type="Pfam" id="PF12774"/>
    </source>
</evidence>
<dbReference type="InterPro" id="IPR035699">
    <property type="entry name" value="AAA_6"/>
</dbReference>
<dbReference type="GO" id="GO:0031514">
    <property type="term" value="C:motile cilium"/>
    <property type="evidence" value="ECO:0007669"/>
    <property type="project" value="UniProtKB-SubCell"/>
</dbReference>
<evidence type="ECO:0000256" key="12">
    <source>
        <dbReference type="ARBA" id="ARBA00023069"/>
    </source>
</evidence>
<evidence type="ECO:0000256" key="16">
    <source>
        <dbReference type="SAM" id="Coils"/>
    </source>
</evidence>
<evidence type="ECO:0000259" key="26">
    <source>
        <dbReference type="Pfam" id="PF18198"/>
    </source>
</evidence>
<dbReference type="Pfam" id="PF12781">
    <property type="entry name" value="AAA_9"/>
    <property type="match status" value="1"/>
</dbReference>
<dbReference type="InterPro" id="IPR043157">
    <property type="entry name" value="Dynein_AAA1S"/>
</dbReference>
<evidence type="ECO:0000259" key="24">
    <source>
        <dbReference type="Pfam" id="PF17852"/>
    </source>
</evidence>
<dbReference type="InterPro" id="IPR027417">
    <property type="entry name" value="P-loop_NTPase"/>
</dbReference>
<dbReference type="InterPro" id="IPR042219">
    <property type="entry name" value="AAA_lid_11_sf"/>
</dbReference>
<dbReference type="FunFam" id="1.10.8.720:FF:000001">
    <property type="entry name" value="dynein heavy chain 7, axonemal"/>
    <property type="match status" value="1"/>
</dbReference>
<evidence type="ECO:0000259" key="21">
    <source>
        <dbReference type="Pfam" id="PF12777"/>
    </source>
</evidence>
<dbReference type="Gene3D" id="1.10.8.710">
    <property type="match status" value="1"/>
</dbReference>
<feature type="coiled-coil region" evidence="16">
    <location>
        <begin position="2993"/>
        <end position="3041"/>
    </location>
</feature>
<evidence type="ECO:0000259" key="23">
    <source>
        <dbReference type="Pfam" id="PF12781"/>
    </source>
</evidence>
<dbReference type="Gene3D" id="3.20.180.20">
    <property type="entry name" value="Dynein heavy chain, N-terminal domain 2"/>
    <property type="match status" value="1"/>
</dbReference>
<dbReference type="InterPro" id="IPR042222">
    <property type="entry name" value="Dynein_2_N"/>
</dbReference>
<keyword evidence="6" id="KW-0677">Repeat</keyword>
<dbReference type="GO" id="GO:0005858">
    <property type="term" value="C:axonemal dynein complex"/>
    <property type="evidence" value="ECO:0007669"/>
    <property type="project" value="UniProtKB-ARBA"/>
</dbReference>
<dbReference type="Gene3D" id="1.10.472.130">
    <property type="match status" value="1"/>
</dbReference>
<dbReference type="GO" id="GO:0008569">
    <property type="term" value="F:minus-end-directed microtubule motor activity"/>
    <property type="evidence" value="ECO:0007669"/>
    <property type="project" value="InterPro"/>
</dbReference>
<dbReference type="Gene3D" id="6.10.140.1060">
    <property type="match status" value="1"/>
</dbReference>
<evidence type="ECO:0000256" key="5">
    <source>
        <dbReference type="ARBA" id="ARBA00022701"/>
    </source>
</evidence>
<organism evidence="28 29">
    <name type="scientific">Pocillopora damicornis</name>
    <name type="common">Cauliflower coral</name>
    <name type="synonym">Millepora damicornis</name>
    <dbReference type="NCBI Taxonomy" id="46731"/>
    <lineage>
        <taxon>Eukaryota</taxon>
        <taxon>Metazoa</taxon>
        <taxon>Cnidaria</taxon>
        <taxon>Anthozoa</taxon>
        <taxon>Hexacorallia</taxon>
        <taxon>Scleractinia</taxon>
        <taxon>Astrocoeniina</taxon>
        <taxon>Pocilloporidae</taxon>
        <taxon>Pocillopora</taxon>
    </lineage>
</organism>
<dbReference type="Gene3D" id="3.10.490.20">
    <property type="match status" value="1"/>
</dbReference>
<dbReference type="Pfam" id="PF17852">
    <property type="entry name" value="Dynein_AAA_lid"/>
    <property type="match status" value="1"/>
</dbReference>
<feature type="compositionally biased region" description="Polar residues" evidence="17">
    <location>
        <begin position="1"/>
        <end position="10"/>
    </location>
</feature>
<dbReference type="FunFam" id="1.10.8.710:FF:000004">
    <property type="entry name" value="Dynein axonemal heavy chain 6"/>
    <property type="match status" value="1"/>
</dbReference>
<gene>
    <name evidence="28" type="ORF">pdam_00007458</name>
</gene>
<evidence type="ECO:0000259" key="27">
    <source>
        <dbReference type="Pfam" id="PF18199"/>
    </source>
</evidence>
<feature type="compositionally biased region" description="Low complexity" evidence="17">
    <location>
        <begin position="16"/>
        <end position="29"/>
    </location>
</feature>
<comment type="similarity">
    <text evidence="3">Belongs to the dynein heavy chain family.</text>
</comment>
<feature type="region of interest" description="Disordered" evidence="17">
    <location>
        <begin position="1"/>
        <end position="33"/>
    </location>
</feature>
<evidence type="ECO:0000256" key="2">
    <source>
        <dbReference type="ARBA" id="ARBA00004430"/>
    </source>
</evidence>
<dbReference type="Pfam" id="PF12775">
    <property type="entry name" value="AAA_7"/>
    <property type="match status" value="1"/>
</dbReference>
<dbReference type="FunFam" id="3.20.180.20:FF:000003">
    <property type="entry name" value="Dynein heavy chain 12, axonemal"/>
    <property type="match status" value="1"/>
</dbReference>
<comment type="caution">
    <text evidence="28">The sequence shown here is derived from an EMBL/GenBank/DDBJ whole genome shotgun (WGS) entry which is preliminary data.</text>
</comment>
<dbReference type="FunFam" id="3.40.50.300:FF:001328">
    <property type="entry name" value="Dynein heavy chain 6, axonemal"/>
    <property type="match status" value="1"/>
</dbReference>
<dbReference type="InterPro" id="IPR024317">
    <property type="entry name" value="Dynein_heavy_chain_D4_dom"/>
</dbReference>
<dbReference type="InterPro" id="IPR024743">
    <property type="entry name" value="Dynein_HC_stalk"/>
</dbReference>
<dbReference type="Pfam" id="PF03028">
    <property type="entry name" value="Dynein_heavy"/>
    <property type="match status" value="1"/>
</dbReference>
<evidence type="ECO:0000256" key="4">
    <source>
        <dbReference type="ARBA" id="ARBA00022490"/>
    </source>
</evidence>
<evidence type="ECO:0000256" key="17">
    <source>
        <dbReference type="SAM" id="MobiDB-lite"/>
    </source>
</evidence>
<evidence type="ECO:0000256" key="9">
    <source>
        <dbReference type="ARBA" id="ARBA00022846"/>
    </source>
</evidence>
<keyword evidence="5" id="KW-0493">Microtubule</keyword>
<dbReference type="Gene3D" id="1.10.8.1220">
    <property type="match status" value="1"/>
</dbReference>
<dbReference type="Pfam" id="PF12777">
    <property type="entry name" value="MT"/>
    <property type="match status" value="1"/>
</dbReference>
<evidence type="ECO:0000313" key="29">
    <source>
        <dbReference type="Proteomes" id="UP000275408"/>
    </source>
</evidence>
<dbReference type="FunFam" id="3.10.490.20:FF:000001">
    <property type="entry name" value="dynein heavy chain 7, axonemal"/>
    <property type="match status" value="1"/>
</dbReference>
<dbReference type="Gene3D" id="1.20.140.100">
    <property type="entry name" value="Dynein heavy chain, N-terminal domain 2"/>
    <property type="match status" value="1"/>
</dbReference>
<dbReference type="FunFam" id="3.40.50.300:FF:002141">
    <property type="entry name" value="Dynein heavy chain"/>
    <property type="match status" value="1"/>
</dbReference>
<keyword evidence="15" id="KW-0966">Cell projection</keyword>
<dbReference type="InterPro" id="IPR041228">
    <property type="entry name" value="Dynein_C"/>
</dbReference>
<comment type="subcellular location">
    <subcellularLocation>
        <location evidence="1">Cell projection</location>
        <location evidence="1">Cilium</location>
        <location evidence="1">Flagellum</location>
    </subcellularLocation>
    <subcellularLocation>
        <location evidence="2">Cytoplasm</location>
        <location evidence="2">Cytoskeleton</location>
        <location evidence="2">Cilium axoneme</location>
    </subcellularLocation>
</comment>
<dbReference type="FunFam" id="1.10.472.130:FF:000006">
    <property type="entry name" value="Dynein axonemal heavy chain 1"/>
    <property type="match status" value="1"/>
</dbReference>
<dbReference type="InterPro" id="IPR041658">
    <property type="entry name" value="AAA_lid_11"/>
</dbReference>
<dbReference type="FunFam" id="3.40.50.300:FF:000044">
    <property type="entry name" value="Dynein heavy chain 5, axonemal"/>
    <property type="match status" value="1"/>
</dbReference>
<name>A0A3M6UN98_POCDA</name>